<dbReference type="SMART" id="SM00872">
    <property type="entry name" value="Alpha-mann_mid"/>
    <property type="match status" value="1"/>
</dbReference>
<gene>
    <name evidence="6" type="ORF">NIES21_50550</name>
</gene>
<evidence type="ECO:0000313" key="7">
    <source>
        <dbReference type="Proteomes" id="UP000218287"/>
    </source>
</evidence>
<proteinExistence type="inferred from homology"/>
<comment type="similarity">
    <text evidence="1">Belongs to the glycosyl hydrolase 38 family.</text>
</comment>
<dbReference type="InterPro" id="IPR011330">
    <property type="entry name" value="Glyco_hydro/deAcase_b/a-brl"/>
</dbReference>
<accession>A0A1Z4GNU6</accession>
<name>A0A1Z4GNU6_9CYAN</name>
<dbReference type="InterPro" id="IPR013780">
    <property type="entry name" value="Glyco_hydro_b"/>
</dbReference>
<evidence type="ECO:0000259" key="5">
    <source>
        <dbReference type="SMART" id="SM00872"/>
    </source>
</evidence>
<evidence type="ECO:0000256" key="1">
    <source>
        <dbReference type="ARBA" id="ARBA00009792"/>
    </source>
</evidence>
<keyword evidence="4" id="KW-0326">Glycosidase</keyword>
<dbReference type="Gene3D" id="2.70.98.30">
    <property type="entry name" value="Golgi alpha-mannosidase II, domain 4"/>
    <property type="match status" value="1"/>
</dbReference>
<dbReference type="EMBL" id="AP018174">
    <property type="protein sequence ID" value="BAY19195.1"/>
    <property type="molecule type" value="Genomic_DNA"/>
</dbReference>
<dbReference type="PANTHER" id="PTHR46017:SF1">
    <property type="entry name" value="ALPHA-MANNOSIDASE 2C1"/>
    <property type="match status" value="1"/>
</dbReference>
<dbReference type="Pfam" id="PF07748">
    <property type="entry name" value="Glyco_hydro_38C"/>
    <property type="match status" value="1"/>
</dbReference>
<dbReference type="InterPro" id="IPR041147">
    <property type="entry name" value="GH38_C"/>
</dbReference>
<dbReference type="CDD" id="cd10789">
    <property type="entry name" value="GH38N_AMII_ER_cytosolic"/>
    <property type="match status" value="1"/>
</dbReference>
<dbReference type="SUPFAM" id="SSF74650">
    <property type="entry name" value="Galactose mutarotase-like"/>
    <property type="match status" value="1"/>
</dbReference>
<protein>
    <submittedName>
        <fullName evidence="6">Glycosyl hydrolase 38 protein</fullName>
    </submittedName>
</protein>
<dbReference type="InterPro" id="IPR000602">
    <property type="entry name" value="Glyco_hydro_38_N"/>
</dbReference>
<dbReference type="InterPro" id="IPR028995">
    <property type="entry name" value="Glyco_hydro_57/38_cen_sf"/>
</dbReference>
<dbReference type="InterPro" id="IPR037094">
    <property type="entry name" value="Glyco_hydro_38_cen_sf"/>
</dbReference>
<evidence type="ECO:0000256" key="3">
    <source>
        <dbReference type="ARBA" id="ARBA00022801"/>
    </source>
</evidence>
<dbReference type="Pfam" id="PF17677">
    <property type="entry name" value="Glyco_hydro38C2"/>
    <property type="match status" value="1"/>
</dbReference>
<dbReference type="InterPro" id="IPR015341">
    <property type="entry name" value="Glyco_hydro_38_cen"/>
</dbReference>
<keyword evidence="2" id="KW-0479">Metal-binding</keyword>
<dbReference type="AlphaFoldDB" id="A0A1Z4GNU6"/>
<reference evidence="6 7" key="1">
    <citation type="submission" date="2017-06" db="EMBL/GenBank/DDBJ databases">
        <title>Genome sequencing of cyanobaciteial culture collection at National Institute for Environmental Studies (NIES).</title>
        <authorList>
            <person name="Hirose Y."/>
            <person name="Shimura Y."/>
            <person name="Fujisawa T."/>
            <person name="Nakamura Y."/>
            <person name="Kawachi M."/>
        </authorList>
    </citation>
    <scope>NUCLEOTIDE SEQUENCE [LARGE SCALE GENOMIC DNA]</scope>
    <source>
        <strain evidence="6 7">NIES-21</strain>
    </source>
</reference>
<feature type="domain" description="Glycoside hydrolase family 38 central" evidence="5">
    <location>
        <begin position="517"/>
        <end position="595"/>
    </location>
</feature>
<dbReference type="Pfam" id="PF09261">
    <property type="entry name" value="Alpha-mann_mid"/>
    <property type="match status" value="1"/>
</dbReference>
<organism evidence="6 7">
    <name type="scientific">Anabaenopsis circularis NIES-21</name>
    <dbReference type="NCBI Taxonomy" id="1085406"/>
    <lineage>
        <taxon>Bacteria</taxon>
        <taxon>Bacillati</taxon>
        <taxon>Cyanobacteriota</taxon>
        <taxon>Cyanophyceae</taxon>
        <taxon>Nostocales</taxon>
        <taxon>Nodulariaceae</taxon>
        <taxon>Anabaenopsis</taxon>
    </lineage>
</organism>
<sequence length="1092" mass="123767">MTPPVSQSQTNLISETIEQLRSCCQVSLQSTWLYQECDRSITDVVTSNLSDWQPVELNAKGHIAWQGGKQVLWLVQKLVVPQDLQGYSLAGLSLRLALIWWADAAEVYVNGELVQAGDLFDFYPRVLLSQSVSSGDEFIVALRLVSPGHDNGALMRSLLIYESTDYNHPDPGFVADELAVTQLYLEKFAPERLESLAAEIERITNRRGATALGGFPDLKQVACAEFAEEEWEEWDKYLLSLRQKLFQSKIHNLKFKINLLGHAHLDLAWLWPVNETWNAAQNTFESVLKLQKDFPELIFCHSTPALYAWVEEHRPDLFAAIQQAVAAGTWEIIGATWVEPELNLISGESIVRQLLYGQRYFQEKFGKISPIVWVPDSFGFCATLPQFFVNAGVEYFVTQKLRWNDTTKFDYGAFWWRSPDDSQVFSLMSAPVGEGIDPVKMAAYTLEWQAQTNLQASLWLPGVGDHGGGPTRDMLEIAQRWQHSPVFPELEFTTAQKYLQQINQADFPTWDDELYLEFHRGCYTTHADQKRWNRYSENLLYQAELFATLANITCGVQYPQADIENAWKQVLFNQFHDILPGSSITQVYTDALPGWQQVEQVGTRILEESMQAIASHFTLPEPPEPNSLPIFVFNSLNWQRSEVVAINLPTANPAWQIYDVAGNQIISQLIQPTTLLFLATDIPSVGYRLFWLVPASQLPSNSPSSTTDFILENQFLRVVIDPDTGDLSSVLDKNHQREVLSGAGNQLQAFKDSGQYWDAWNIDPNYAQHPLPATSLKSIQVLEQGPVQHRLRVVRQLGESEFRQDYILQAGSPLLKIATTVNWQENQVFVKAAFPLNVEADFATYEIPCGAIRRPTKPQTPAEQAKWEVPALRWADLTGETEIGIYGVSLLNDCKYGYDAQHNQLRLSLLRSPNWPDPECDRGFHEFTYALYPHANTWESAQTVQRGYELNIPLQVFSPQNSKLSTQHSALNENLRARVPRVEQSSITQHSALNNIDRISFLNLTSQNLILMALKPTEDNPQEFILRCYESQGKTAELCLQSDLDLLLGEKVDLLESSLDITEFSVRQQPLTIHPGKIITVKLISASNPQQK</sequence>
<keyword evidence="7" id="KW-1185">Reference proteome</keyword>
<dbReference type="GO" id="GO:0004559">
    <property type="term" value="F:alpha-mannosidase activity"/>
    <property type="evidence" value="ECO:0007669"/>
    <property type="project" value="InterPro"/>
</dbReference>
<evidence type="ECO:0000256" key="4">
    <source>
        <dbReference type="ARBA" id="ARBA00023295"/>
    </source>
</evidence>
<dbReference type="SUPFAM" id="SSF88688">
    <property type="entry name" value="Families 57/38 glycoside transferase middle domain"/>
    <property type="match status" value="1"/>
</dbReference>
<dbReference type="InterPro" id="IPR027291">
    <property type="entry name" value="Glyco_hydro_38_N_sf"/>
</dbReference>
<dbReference type="FunFam" id="1.20.1270.50:FF:000004">
    <property type="entry name" value="alpha-mannosidase 2C1 isoform X1"/>
    <property type="match status" value="1"/>
</dbReference>
<dbReference type="SUPFAM" id="SSF88713">
    <property type="entry name" value="Glycoside hydrolase/deacetylase"/>
    <property type="match status" value="1"/>
</dbReference>
<dbReference type="Gene3D" id="2.60.40.1180">
    <property type="entry name" value="Golgi alpha-mannosidase II"/>
    <property type="match status" value="1"/>
</dbReference>
<dbReference type="Gene3D" id="1.20.1270.50">
    <property type="entry name" value="Glycoside hydrolase family 38, central domain"/>
    <property type="match status" value="1"/>
</dbReference>
<dbReference type="PANTHER" id="PTHR46017">
    <property type="entry name" value="ALPHA-MANNOSIDASE 2C1"/>
    <property type="match status" value="1"/>
</dbReference>
<evidence type="ECO:0000256" key="2">
    <source>
        <dbReference type="ARBA" id="ARBA00022723"/>
    </source>
</evidence>
<dbReference type="GO" id="GO:0030246">
    <property type="term" value="F:carbohydrate binding"/>
    <property type="evidence" value="ECO:0007669"/>
    <property type="project" value="InterPro"/>
</dbReference>
<evidence type="ECO:0000313" key="6">
    <source>
        <dbReference type="EMBL" id="BAY19195.1"/>
    </source>
</evidence>
<dbReference type="GO" id="GO:0009313">
    <property type="term" value="P:oligosaccharide catabolic process"/>
    <property type="evidence" value="ECO:0007669"/>
    <property type="project" value="TreeGrafter"/>
</dbReference>
<dbReference type="InterPro" id="IPR011682">
    <property type="entry name" value="Glyco_hydro_38_C"/>
</dbReference>
<dbReference type="GO" id="GO:0006013">
    <property type="term" value="P:mannose metabolic process"/>
    <property type="evidence" value="ECO:0007669"/>
    <property type="project" value="InterPro"/>
</dbReference>
<dbReference type="OrthoDB" id="9772207at2"/>
<dbReference type="Pfam" id="PF01074">
    <property type="entry name" value="Glyco_hydro_38N"/>
    <property type="match status" value="1"/>
</dbReference>
<dbReference type="InterPro" id="IPR011013">
    <property type="entry name" value="Gal_mutarotase_sf_dom"/>
</dbReference>
<dbReference type="GO" id="GO:0046872">
    <property type="term" value="F:metal ion binding"/>
    <property type="evidence" value="ECO:0007669"/>
    <property type="project" value="UniProtKB-KW"/>
</dbReference>
<dbReference type="Gene3D" id="3.20.110.10">
    <property type="entry name" value="Glycoside hydrolase 38, N terminal domain"/>
    <property type="match status" value="1"/>
</dbReference>
<dbReference type="Proteomes" id="UP000218287">
    <property type="component" value="Chromosome"/>
</dbReference>
<keyword evidence="3 6" id="KW-0378">Hydrolase</keyword>